<protein>
    <submittedName>
        <fullName evidence="1">Uncharacterized protein</fullName>
    </submittedName>
</protein>
<dbReference type="EMBL" id="CAMGYJ010000010">
    <property type="protein sequence ID" value="CAI0552692.1"/>
    <property type="molecule type" value="Genomic_DNA"/>
</dbReference>
<keyword evidence="2" id="KW-1185">Reference proteome</keyword>
<feature type="non-terminal residue" evidence="1">
    <location>
        <position position="1"/>
    </location>
</feature>
<evidence type="ECO:0000313" key="2">
    <source>
        <dbReference type="Proteomes" id="UP001154282"/>
    </source>
</evidence>
<dbReference type="AlphaFoldDB" id="A0AAV0R4Q9"/>
<evidence type="ECO:0000313" key="1">
    <source>
        <dbReference type="EMBL" id="CAI0552692.1"/>
    </source>
</evidence>
<sequence>HSSYKVSHLSVPFLNPLSAPSHPNSFVFQSFWNLLLSYPFSSYKVYQLTFLFLDHLKVPSYPYSYGVSHPEVHFLNPLNAPLCPNSFVFQFFWNILLSHPYSSYKVYHLTFLFLDSLKVPSHHYSLHHLLSPS</sequence>
<name>A0AAV0R4Q9_9ROSI</name>
<accession>A0AAV0R4Q9</accession>
<comment type="caution">
    <text evidence="1">The sequence shown here is derived from an EMBL/GenBank/DDBJ whole genome shotgun (WGS) entry which is preliminary data.</text>
</comment>
<proteinExistence type="predicted"/>
<gene>
    <name evidence="1" type="ORF">LITE_LOCUS46551</name>
</gene>
<dbReference type="Proteomes" id="UP001154282">
    <property type="component" value="Unassembled WGS sequence"/>
</dbReference>
<organism evidence="1 2">
    <name type="scientific">Linum tenue</name>
    <dbReference type="NCBI Taxonomy" id="586396"/>
    <lineage>
        <taxon>Eukaryota</taxon>
        <taxon>Viridiplantae</taxon>
        <taxon>Streptophyta</taxon>
        <taxon>Embryophyta</taxon>
        <taxon>Tracheophyta</taxon>
        <taxon>Spermatophyta</taxon>
        <taxon>Magnoliopsida</taxon>
        <taxon>eudicotyledons</taxon>
        <taxon>Gunneridae</taxon>
        <taxon>Pentapetalae</taxon>
        <taxon>rosids</taxon>
        <taxon>fabids</taxon>
        <taxon>Malpighiales</taxon>
        <taxon>Linaceae</taxon>
        <taxon>Linum</taxon>
    </lineage>
</organism>
<reference evidence="1" key="1">
    <citation type="submission" date="2022-08" db="EMBL/GenBank/DDBJ databases">
        <authorList>
            <person name="Gutierrez-Valencia J."/>
        </authorList>
    </citation>
    <scope>NUCLEOTIDE SEQUENCE</scope>
</reference>